<proteinExistence type="inferred from homology"/>
<comment type="caution">
    <text evidence="4">The sequence shown here is derived from an EMBL/GenBank/DDBJ whole genome shotgun (WGS) entry which is preliminary data.</text>
</comment>
<dbReference type="EMBL" id="WAIE01000004">
    <property type="protein sequence ID" value="KAB1441447.1"/>
    <property type="molecule type" value="Genomic_DNA"/>
</dbReference>
<dbReference type="PROSITE" id="PS00139">
    <property type="entry name" value="THIOL_PROTEASE_CYS"/>
    <property type="match status" value="1"/>
</dbReference>
<keyword evidence="5" id="KW-1185">Reference proteome</keyword>
<dbReference type="Gene3D" id="3.90.70.10">
    <property type="entry name" value="Cysteine proteinases"/>
    <property type="match status" value="1"/>
</dbReference>
<dbReference type="Proteomes" id="UP000438699">
    <property type="component" value="Unassembled WGS sequence"/>
</dbReference>
<dbReference type="AlphaFoldDB" id="A0A6N6N0N8"/>
<protein>
    <recommendedName>
        <fullName evidence="3">Peptidase C1A papain C-terminal domain-containing protein</fullName>
    </recommendedName>
</protein>
<dbReference type="OrthoDB" id="5318987at2"/>
<reference evidence="4 5" key="1">
    <citation type="journal article" date="2017" name="Int. J. Syst. Evol. Microbiol.">
        <title>Desulfovibrio senegalensis sp. nov., a mesophilic sulfate reducer isolated from marine sediment.</title>
        <authorList>
            <person name="Thioye A."/>
            <person name="Gam Z.B.A."/>
            <person name="Mbengue M."/>
            <person name="Cayol J.L."/>
            <person name="Joseph-Bartoli M."/>
            <person name="Toure-Kane C."/>
            <person name="Labat M."/>
        </authorList>
    </citation>
    <scope>NUCLEOTIDE SEQUENCE [LARGE SCALE GENOMIC DNA]</scope>
    <source>
        <strain evidence="4 5">DSM 101509</strain>
    </source>
</reference>
<dbReference type="InterPro" id="IPR000668">
    <property type="entry name" value="Peptidase_C1A_C"/>
</dbReference>
<dbReference type="Pfam" id="PF18560">
    <property type="entry name" value="Lectin_like"/>
    <property type="match status" value="1"/>
</dbReference>
<dbReference type="CDD" id="cd02619">
    <property type="entry name" value="Peptidase_C1"/>
    <property type="match status" value="1"/>
</dbReference>
<evidence type="ECO:0000313" key="4">
    <source>
        <dbReference type="EMBL" id="KAB1441447.1"/>
    </source>
</evidence>
<name>A0A6N6N0N8_9BACT</name>
<feature type="signal peptide" evidence="2">
    <location>
        <begin position="1"/>
        <end position="20"/>
    </location>
</feature>
<comment type="similarity">
    <text evidence="1">Belongs to the peptidase C1 family.</text>
</comment>
<dbReference type="GO" id="GO:0006508">
    <property type="term" value="P:proteolysis"/>
    <property type="evidence" value="ECO:0007669"/>
    <property type="project" value="InterPro"/>
</dbReference>
<sequence>MLRVLVCACLMWGMAVSAFAFTVTVGPVDPDFSAWRSDIAERAAAGAQVSGTVSAGHPLGYRPSPLNLEHLHGTSIVPTAEAAQDMAWNPVPTEASYSLVDLGMVTPIRDQNPYGTCWTFAAMASLESTRLMSDGVSMDLSEKYHAYFGYNDFNAEYVAYDKHVVDPGDDETYDQGGNNEISMALFSRWTGPVSEADVPYEDFSTAPGTDVQPMRHLSAVWIVPGGSTFTDNMKYAIKNIGAVSTGMYWDDGSYNAATASFYYNGAEEPNHQVTFVGWNDDYPRTNFTSQPTANGAWLVRNSWGTGWGQSGYFWISYEDAAISLEDGAVFVSSDTDEYDAVYCYDPLGPTGEISLSSDTSWMANVFTASDDHALECVSFFNPGVDSTYEIYVYTGVSGAPNTGILAMGPQSGDVSAPGYVSLPLDSPVSLTQGEDFSIVIKLGTANVVHPVIVECPEADYSSKATASSGQSYVSLDGTTWSDLVADQGLTNYNLCIKGFAAEESDMINPGIPLLLLQ</sequence>
<dbReference type="InterPro" id="IPR040528">
    <property type="entry name" value="Lectin-like"/>
</dbReference>
<evidence type="ECO:0000259" key="3">
    <source>
        <dbReference type="SMART" id="SM00645"/>
    </source>
</evidence>
<dbReference type="Pfam" id="PF00112">
    <property type="entry name" value="Peptidase_C1"/>
    <property type="match status" value="2"/>
</dbReference>
<evidence type="ECO:0000256" key="1">
    <source>
        <dbReference type="ARBA" id="ARBA00008455"/>
    </source>
</evidence>
<dbReference type="InterPro" id="IPR000169">
    <property type="entry name" value="Pept_cys_AS"/>
</dbReference>
<evidence type="ECO:0000256" key="2">
    <source>
        <dbReference type="SAM" id="SignalP"/>
    </source>
</evidence>
<dbReference type="SUPFAM" id="SSF54001">
    <property type="entry name" value="Cysteine proteinases"/>
    <property type="match status" value="1"/>
</dbReference>
<feature type="domain" description="Peptidase C1A papain C-terminal" evidence="3">
    <location>
        <begin position="93"/>
        <end position="332"/>
    </location>
</feature>
<dbReference type="InterPro" id="IPR013128">
    <property type="entry name" value="Peptidase_C1A"/>
</dbReference>
<organism evidence="4 5">
    <name type="scientific">Pseudodesulfovibrio senegalensis</name>
    <dbReference type="NCBI Taxonomy" id="1721087"/>
    <lineage>
        <taxon>Bacteria</taxon>
        <taxon>Pseudomonadati</taxon>
        <taxon>Thermodesulfobacteriota</taxon>
        <taxon>Desulfovibrionia</taxon>
        <taxon>Desulfovibrionales</taxon>
        <taxon>Desulfovibrionaceae</taxon>
    </lineage>
</organism>
<gene>
    <name evidence="4" type="ORF">F8A88_10915</name>
</gene>
<dbReference type="SMART" id="SM00645">
    <property type="entry name" value="Pept_C1"/>
    <property type="match status" value="1"/>
</dbReference>
<dbReference type="InterPro" id="IPR038765">
    <property type="entry name" value="Papain-like_cys_pep_sf"/>
</dbReference>
<feature type="chain" id="PRO_5026867901" description="Peptidase C1A papain C-terminal domain-containing protein" evidence="2">
    <location>
        <begin position="21"/>
        <end position="517"/>
    </location>
</feature>
<dbReference type="GO" id="GO:0008234">
    <property type="term" value="F:cysteine-type peptidase activity"/>
    <property type="evidence" value="ECO:0007669"/>
    <property type="project" value="InterPro"/>
</dbReference>
<accession>A0A6N6N0N8</accession>
<dbReference type="PANTHER" id="PTHR12411">
    <property type="entry name" value="CYSTEINE PROTEASE FAMILY C1-RELATED"/>
    <property type="match status" value="1"/>
</dbReference>
<evidence type="ECO:0000313" key="5">
    <source>
        <dbReference type="Proteomes" id="UP000438699"/>
    </source>
</evidence>
<dbReference type="RefSeq" id="WP_151151190.1">
    <property type="nucleotide sequence ID" value="NZ_WAIE01000004.1"/>
</dbReference>
<keyword evidence="2" id="KW-0732">Signal</keyword>